<keyword evidence="9" id="KW-1185">Reference proteome</keyword>
<dbReference type="STRING" id="109895.A0A507E4R7"/>
<organism evidence="8 9">
    <name type="scientific">Powellomyces hirtus</name>
    <dbReference type="NCBI Taxonomy" id="109895"/>
    <lineage>
        <taxon>Eukaryota</taxon>
        <taxon>Fungi</taxon>
        <taxon>Fungi incertae sedis</taxon>
        <taxon>Chytridiomycota</taxon>
        <taxon>Chytridiomycota incertae sedis</taxon>
        <taxon>Chytridiomycetes</taxon>
        <taxon>Spizellomycetales</taxon>
        <taxon>Powellomycetaceae</taxon>
        <taxon>Powellomyces</taxon>
    </lineage>
</organism>
<feature type="coiled-coil region" evidence="6">
    <location>
        <begin position="210"/>
        <end position="251"/>
    </location>
</feature>
<evidence type="ECO:0000256" key="4">
    <source>
        <dbReference type="ARBA" id="ARBA00023187"/>
    </source>
</evidence>
<dbReference type="GO" id="GO:0008380">
    <property type="term" value="P:RNA splicing"/>
    <property type="evidence" value="ECO:0007669"/>
    <property type="project" value="UniProtKB-KW"/>
</dbReference>
<comment type="similarity">
    <text evidence="2">Belongs to the fl(2)d family.</text>
</comment>
<keyword evidence="6" id="KW-0175">Coiled coil</keyword>
<name>A0A507E4R7_9FUNG</name>
<evidence type="ECO:0000313" key="8">
    <source>
        <dbReference type="EMBL" id="TPX58118.1"/>
    </source>
</evidence>
<evidence type="ECO:0000256" key="6">
    <source>
        <dbReference type="SAM" id="Coils"/>
    </source>
</evidence>
<reference evidence="8 9" key="1">
    <citation type="journal article" date="2019" name="Sci. Rep.">
        <title>Comparative genomics of chytrid fungi reveal insights into the obligate biotrophic and pathogenic lifestyle of Synchytrium endobioticum.</title>
        <authorList>
            <person name="van de Vossenberg B.T.L.H."/>
            <person name="Warris S."/>
            <person name="Nguyen H.D.T."/>
            <person name="van Gent-Pelzer M.P.E."/>
            <person name="Joly D.L."/>
            <person name="van de Geest H.C."/>
            <person name="Bonants P.J.M."/>
            <person name="Smith D.S."/>
            <person name="Levesque C.A."/>
            <person name="van der Lee T.A.J."/>
        </authorList>
    </citation>
    <scope>NUCLEOTIDE SEQUENCE [LARGE SCALE GENOMIC DNA]</scope>
    <source>
        <strain evidence="8 9">CBS 809.83</strain>
    </source>
</reference>
<gene>
    <name evidence="8" type="ORF">PhCBS80983_g03342</name>
</gene>
<evidence type="ECO:0000256" key="7">
    <source>
        <dbReference type="SAM" id="MobiDB-lite"/>
    </source>
</evidence>
<feature type="region of interest" description="Disordered" evidence="7">
    <location>
        <begin position="1"/>
        <end position="72"/>
    </location>
</feature>
<evidence type="ECO:0000256" key="3">
    <source>
        <dbReference type="ARBA" id="ARBA00022664"/>
    </source>
</evidence>
<dbReference type="InterPro" id="IPR033757">
    <property type="entry name" value="WTAP"/>
</dbReference>
<feature type="coiled-coil region" evidence="6">
    <location>
        <begin position="75"/>
        <end position="171"/>
    </location>
</feature>
<evidence type="ECO:0000256" key="5">
    <source>
        <dbReference type="ARBA" id="ARBA00023242"/>
    </source>
</evidence>
<keyword evidence="3" id="KW-0507">mRNA processing</keyword>
<feature type="compositionally biased region" description="Polar residues" evidence="7">
    <location>
        <begin position="60"/>
        <end position="72"/>
    </location>
</feature>
<dbReference type="Proteomes" id="UP000318582">
    <property type="component" value="Unassembled WGS sequence"/>
</dbReference>
<dbReference type="GO" id="GO:0000381">
    <property type="term" value="P:regulation of alternative mRNA splicing, via spliceosome"/>
    <property type="evidence" value="ECO:0007669"/>
    <property type="project" value="InterPro"/>
</dbReference>
<dbReference type="GO" id="GO:0016556">
    <property type="term" value="P:mRNA modification"/>
    <property type="evidence" value="ECO:0007669"/>
    <property type="project" value="InterPro"/>
</dbReference>
<protein>
    <submittedName>
        <fullName evidence="8">Uncharacterized protein</fullName>
    </submittedName>
</protein>
<dbReference type="PANTHER" id="PTHR15217:SF0">
    <property type="entry name" value="PRE-MRNA-SPLICING REGULATOR WTAP"/>
    <property type="match status" value="1"/>
</dbReference>
<comment type="caution">
    <text evidence="8">The sequence shown here is derived from an EMBL/GenBank/DDBJ whole genome shotgun (WGS) entry which is preliminary data.</text>
</comment>
<dbReference type="GO" id="GO:0006397">
    <property type="term" value="P:mRNA processing"/>
    <property type="evidence" value="ECO:0007669"/>
    <property type="project" value="UniProtKB-KW"/>
</dbReference>
<proteinExistence type="inferred from homology"/>
<keyword evidence="4" id="KW-0508">mRNA splicing</keyword>
<keyword evidence="5" id="KW-0539">Nucleus</keyword>
<dbReference type="GO" id="GO:0005634">
    <property type="term" value="C:nucleus"/>
    <property type="evidence" value="ECO:0007669"/>
    <property type="project" value="UniProtKB-SubCell"/>
</dbReference>
<evidence type="ECO:0000256" key="1">
    <source>
        <dbReference type="ARBA" id="ARBA00004123"/>
    </source>
</evidence>
<evidence type="ECO:0000256" key="2">
    <source>
        <dbReference type="ARBA" id="ARBA00010313"/>
    </source>
</evidence>
<dbReference type="PANTHER" id="PTHR15217">
    <property type="entry name" value="WILMS' TUMOR 1-ASSOCIATING PROTEIN"/>
    <property type="match status" value="1"/>
</dbReference>
<sequence>MPDSSSREDQQQKRPYPDDVNPLPAIKKICSNPTTPNPGSPTSAEDAASIAKPMDVPSKKPTNLTVPGRSTSATLEELQAENKLLRQKLAKYQSELEKRAIPESTFVSKLAKKDQDILALMTELQDLKSQVHPDVEDTKRKLLDPTWALLYKAMKKEVAEKNKKIEHLQREILGVGFTPYSITGKKIASKLRALQTENEELGKQLCQGRVEQLQTALALEKTKVEKLERSIRESNEMMLDLDKENEELSATAFAFEAKLRHYEPVDKTDPGFQIAAQSPFRPASGAISDTTK</sequence>
<dbReference type="Pfam" id="PF17098">
    <property type="entry name" value="Wtap"/>
    <property type="match status" value="1"/>
</dbReference>
<comment type="subcellular location">
    <subcellularLocation>
        <location evidence="1">Nucleus</location>
    </subcellularLocation>
</comment>
<dbReference type="EMBL" id="QEAQ01000041">
    <property type="protein sequence ID" value="TPX58118.1"/>
    <property type="molecule type" value="Genomic_DNA"/>
</dbReference>
<accession>A0A507E4R7</accession>
<evidence type="ECO:0000313" key="9">
    <source>
        <dbReference type="Proteomes" id="UP000318582"/>
    </source>
</evidence>
<dbReference type="AlphaFoldDB" id="A0A507E4R7"/>
<feature type="compositionally biased region" description="Basic and acidic residues" evidence="7">
    <location>
        <begin position="1"/>
        <end position="17"/>
    </location>
</feature>
<feature type="region of interest" description="Disordered" evidence="7">
    <location>
        <begin position="270"/>
        <end position="292"/>
    </location>
</feature>